<organism evidence="8 9">
    <name type="scientific">Kutzneria viridogrisea</name>
    <dbReference type="NCBI Taxonomy" id="47990"/>
    <lineage>
        <taxon>Bacteria</taxon>
        <taxon>Bacillati</taxon>
        <taxon>Actinomycetota</taxon>
        <taxon>Actinomycetes</taxon>
        <taxon>Pseudonocardiales</taxon>
        <taxon>Pseudonocardiaceae</taxon>
        <taxon>Kutzneria</taxon>
    </lineage>
</organism>
<keyword evidence="2" id="KW-0805">Transcription regulation</keyword>
<evidence type="ECO:0000259" key="7">
    <source>
        <dbReference type="PROSITE" id="PS51755"/>
    </source>
</evidence>
<dbReference type="InterPro" id="IPR051677">
    <property type="entry name" value="AfsR-DnrI-RedD_regulator"/>
</dbReference>
<evidence type="ECO:0000313" key="9">
    <source>
        <dbReference type="Proteomes" id="UP000517916"/>
    </source>
</evidence>
<dbReference type="CDD" id="cd15831">
    <property type="entry name" value="BTAD"/>
    <property type="match status" value="1"/>
</dbReference>
<dbReference type="Gene3D" id="1.10.10.10">
    <property type="entry name" value="Winged helix-like DNA-binding domain superfamily/Winged helix DNA-binding domain"/>
    <property type="match status" value="1"/>
</dbReference>
<proteinExistence type="inferred from homology"/>
<evidence type="ECO:0000256" key="3">
    <source>
        <dbReference type="ARBA" id="ARBA00023125"/>
    </source>
</evidence>
<dbReference type="PROSITE" id="PS51755">
    <property type="entry name" value="OMPR_PHOB"/>
    <property type="match status" value="1"/>
</dbReference>
<dbReference type="SUPFAM" id="SSF48452">
    <property type="entry name" value="TPR-like"/>
    <property type="match status" value="1"/>
</dbReference>
<dbReference type="PANTHER" id="PTHR35807:SF1">
    <property type="entry name" value="TRANSCRIPTIONAL REGULATOR REDD"/>
    <property type="match status" value="1"/>
</dbReference>
<comment type="similarity">
    <text evidence="1">Belongs to the AfsR/DnrI/RedD regulatory family.</text>
</comment>
<dbReference type="InterPro" id="IPR005158">
    <property type="entry name" value="BTAD"/>
</dbReference>
<dbReference type="InterPro" id="IPR011990">
    <property type="entry name" value="TPR-like_helical_dom_sf"/>
</dbReference>
<dbReference type="EMBL" id="JACJID010000001">
    <property type="protein sequence ID" value="MBA8923628.1"/>
    <property type="molecule type" value="Genomic_DNA"/>
</dbReference>
<dbReference type="InterPro" id="IPR016032">
    <property type="entry name" value="Sig_transdc_resp-reg_C-effctor"/>
</dbReference>
<feature type="domain" description="OmpR/PhoB-type" evidence="7">
    <location>
        <begin position="1"/>
        <end position="101"/>
    </location>
</feature>
<feature type="region of interest" description="Disordered" evidence="6">
    <location>
        <begin position="264"/>
        <end position="285"/>
    </location>
</feature>
<accession>A0ABR6B9T1</accession>
<dbReference type="Gene3D" id="1.25.40.10">
    <property type="entry name" value="Tetratricopeptide repeat domain"/>
    <property type="match status" value="1"/>
</dbReference>
<dbReference type="Pfam" id="PF03704">
    <property type="entry name" value="BTAD"/>
    <property type="match status" value="1"/>
</dbReference>
<dbReference type="GO" id="GO:0003677">
    <property type="term" value="F:DNA binding"/>
    <property type="evidence" value="ECO:0007669"/>
    <property type="project" value="UniProtKB-KW"/>
</dbReference>
<name>A0ABR6B9T1_9PSEU</name>
<keyword evidence="4" id="KW-0804">Transcription</keyword>
<comment type="caution">
    <text evidence="8">The sequence shown here is derived from an EMBL/GenBank/DDBJ whole genome shotgun (WGS) entry which is preliminary data.</text>
</comment>
<protein>
    <submittedName>
        <fullName evidence="8">DNA-binding SARP family transcriptional activator</fullName>
    </submittedName>
</protein>
<dbReference type="InterPro" id="IPR001867">
    <property type="entry name" value="OmpR/PhoB-type_DNA-bd"/>
</dbReference>
<keyword evidence="3 5" id="KW-0238">DNA-binding</keyword>
<dbReference type="SMART" id="SM00862">
    <property type="entry name" value="Trans_reg_C"/>
    <property type="match status" value="1"/>
</dbReference>
<dbReference type="Pfam" id="PF00486">
    <property type="entry name" value="Trans_reg_C"/>
    <property type="match status" value="1"/>
</dbReference>
<feature type="DNA-binding region" description="OmpR/PhoB-type" evidence="5">
    <location>
        <begin position="1"/>
        <end position="101"/>
    </location>
</feature>
<dbReference type="PANTHER" id="PTHR35807">
    <property type="entry name" value="TRANSCRIPTIONAL REGULATOR REDD-RELATED"/>
    <property type="match status" value="1"/>
</dbReference>
<dbReference type="Proteomes" id="UP000517916">
    <property type="component" value="Unassembled WGS sequence"/>
</dbReference>
<dbReference type="SMART" id="SM01043">
    <property type="entry name" value="BTAD"/>
    <property type="match status" value="1"/>
</dbReference>
<evidence type="ECO:0000313" key="8">
    <source>
        <dbReference type="EMBL" id="MBA8923628.1"/>
    </source>
</evidence>
<evidence type="ECO:0000256" key="6">
    <source>
        <dbReference type="SAM" id="MobiDB-lite"/>
    </source>
</evidence>
<evidence type="ECO:0000256" key="4">
    <source>
        <dbReference type="ARBA" id="ARBA00023163"/>
    </source>
</evidence>
<dbReference type="InterPro" id="IPR036388">
    <property type="entry name" value="WH-like_DNA-bd_sf"/>
</dbReference>
<evidence type="ECO:0000256" key="2">
    <source>
        <dbReference type="ARBA" id="ARBA00023015"/>
    </source>
</evidence>
<reference evidence="8 9" key="1">
    <citation type="submission" date="2020-08" db="EMBL/GenBank/DDBJ databases">
        <title>Genomic Encyclopedia of Archaeal and Bacterial Type Strains, Phase II (KMG-II): from individual species to whole genera.</title>
        <authorList>
            <person name="Goeker M."/>
        </authorList>
    </citation>
    <scope>NUCLEOTIDE SEQUENCE [LARGE SCALE GENOMIC DNA]</scope>
    <source>
        <strain evidence="8 9">DSM 43850</strain>
    </source>
</reference>
<gene>
    <name evidence="8" type="ORF">BC739_000825</name>
</gene>
<evidence type="ECO:0000256" key="1">
    <source>
        <dbReference type="ARBA" id="ARBA00005820"/>
    </source>
</evidence>
<dbReference type="RefSeq" id="WP_182836319.1">
    <property type="nucleotide sequence ID" value="NZ_BAAABQ010000062.1"/>
</dbReference>
<keyword evidence="9" id="KW-1185">Reference proteome</keyword>
<sequence>MTHDLRFEILGPPRLVVNGRPHAIRSRNLSVILTTLLVRSGRVVSVEELIGEVWHQPPRRARDAIYVYISKLRDQIGNGVIDSQFPGYTMLVRGQQLDVQLFGRYRADGHLSMANGDHEGAARAWRNALALHRGSLVGDVYSGPILSSFDSWLRQSRTECVELTAWAQLSAGLYHEAISFLTQQLPQNPLNEILHQQLMLAFLLARHRAQALRVFGNACRTFSDRLGLEPGGDLVKVHDIVRSDDVGRAKRAISSAVASRLSSHRSPVASAHQTCGEPKWAPRTA</sequence>
<evidence type="ECO:0000256" key="5">
    <source>
        <dbReference type="PROSITE-ProRule" id="PRU01091"/>
    </source>
</evidence>
<dbReference type="SUPFAM" id="SSF46894">
    <property type="entry name" value="C-terminal effector domain of the bipartite response regulators"/>
    <property type="match status" value="1"/>
</dbReference>